<dbReference type="InterPro" id="IPR000811">
    <property type="entry name" value="Glyco_trans_35"/>
</dbReference>
<feature type="modified residue" description="N6-(pyridoxal phosphate)lysine" evidence="13">
    <location>
        <position position="647"/>
    </location>
</feature>
<keyword evidence="7 14" id="KW-0808">Transferase</keyword>
<accession>A0A8V0ZAI6</accession>
<evidence type="ECO:0000256" key="7">
    <source>
        <dbReference type="ARBA" id="ARBA00022679"/>
    </source>
</evidence>
<dbReference type="Proteomes" id="UP000000539">
    <property type="component" value="Chromosome 5"/>
</dbReference>
<keyword evidence="4" id="KW-0597">Phosphoprotein</keyword>
<sequence>MSRPLSDQERRKQISIRGIVGAENVAELKRGFNRHLHFTLVKDRNVATPRDYYFALAHTVRDHLVGRWIRTQQYYYERDPKLGLDIEELEEIEEDAGLGNGGLGRLAACFLDSMATLGLAAYGYGIRYEYGIFNQKIRNGWQVEEADDWLRHGNPWEKARPEYMLPVHFYGRVEHTANGTKWVDTQVVLALPYDTPVPGYMNNTVNTMRLWSARAPNDFNLRDFNVGDYIQAVLDRNLAENISRVLYPNDNFFEGKELRLKQEYFVVAATLQDIIRRFKASKFGSTESVRTVFDSFPDQVAIQLNDTHPAMAIPELMRIFVDIEKLPWSKAWDITKQTFAYTNHTVLPEALERWPVDLVEKLLPRHLEIIYEINQRHLDHIAFLFPNDVDRLRRMSLIEEGGTKRINMAHLCIVGSHAVNGVAKIHSEIVKSEVFRDFAELEPDKFQNKTNGITPRRWLLLCNPGLAELIAEKIGEDYVRDLSQLAKLHEFVDDDLFIREVAKVKQENKVKFALYLEKEYKVKINPSSMFDVHVKRIHEYKRQLMNCLHIITMYNRIKRDPVKLFVPRTVIIGGKAAPGYHMAKMIIKLINAVAQVVNNDPVVGSKLKVIFLENYRVSLAEKVIPATDLSEQISTAGTEASGTGNMKFMLNGALTIGTMDGANVEMAEEAGEENLFIFGMRVEDVAELDKDGYNAQQYYDRLPELKQAVDQIRSGFFSSDEPDLFRDVVDMLFHHDRFKVFADYEAYVKCQEKVSELYLNSKAWTKMVIRNIAAAGKFSSDRTIKEYARDIWHVEPSDLKIPPPNEPREGAEDRTPNGTAARA</sequence>
<evidence type="ECO:0000256" key="12">
    <source>
        <dbReference type="ARBA" id="ARBA00046783"/>
    </source>
</evidence>
<evidence type="ECO:0000313" key="17">
    <source>
        <dbReference type="Proteomes" id="UP000000539"/>
    </source>
</evidence>
<dbReference type="GO" id="GO:0005977">
    <property type="term" value="P:glycogen metabolic process"/>
    <property type="evidence" value="ECO:0007669"/>
    <property type="project" value="UniProtKB-KW"/>
</dbReference>
<evidence type="ECO:0000256" key="2">
    <source>
        <dbReference type="ARBA" id="ARBA00006047"/>
    </source>
</evidence>
<evidence type="ECO:0000256" key="13">
    <source>
        <dbReference type="PIRSR" id="PIRSR000460-1"/>
    </source>
</evidence>
<keyword evidence="3" id="KW-0021">Allosteric enzyme</keyword>
<evidence type="ECO:0000256" key="11">
    <source>
        <dbReference type="ARBA" id="ARBA00037413"/>
    </source>
</evidence>
<comment type="cofactor">
    <cofactor evidence="1 14">
        <name>pyridoxal 5'-phosphate</name>
        <dbReference type="ChEBI" id="CHEBI:597326"/>
    </cofactor>
</comment>
<reference evidence="16" key="2">
    <citation type="submission" date="2025-08" db="UniProtKB">
        <authorList>
            <consortium name="Ensembl"/>
        </authorList>
    </citation>
    <scope>IDENTIFICATION</scope>
    <source>
        <strain evidence="16">broiler</strain>
    </source>
</reference>
<dbReference type="Gene3D" id="3.40.50.2000">
    <property type="entry name" value="Glycogen Phosphorylase B"/>
    <property type="match status" value="3"/>
</dbReference>
<evidence type="ECO:0000256" key="10">
    <source>
        <dbReference type="ARBA" id="ARBA00036074"/>
    </source>
</evidence>
<dbReference type="EC" id="2.4.1.1" evidence="14"/>
<keyword evidence="18" id="KW-1267">Proteomics identification</keyword>
<evidence type="ECO:0000256" key="5">
    <source>
        <dbReference type="ARBA" id="ARBA00022600"/>
    </source>
</evidence>
<evidence type="ECO:0000256" key="15">
    <source>
        <dbReference type="SAM" id="MobiDB-lite"/>
    </source>
</evidence>
<dbReference type="CDD" id="cd04300">
    <property type="entry name" value="GT35_Glycogen_Phosphorylase"/>
    <property type="match status" value="1"/>
</dbReference>
<keyword evidence="5" id="KW-0321">Glycogen metabolism</keyword>
<name>A0A8V0ZAI6_CHICK</name>
<dbReference type="PROSITE" id="PS00102">
    <property type="entry name" value="PHOSPHORYLASE"/>
    <property type="match status" value="1"/>
</dbReference>
<evidence type="ECO:0000256" key="8">
    <source>
        <dbReference type="ARBA" id="ARBA00022898"/>
    </source>
</evidence>
<keyword evidence="9 14" id="KW-0119">Carbohydrate metabolism</keyword>
<reference evidence="16" key="3">
    <citation type="submission" date="2025-09" db="UniProtKB">
        <authorList>
            <consortium name="Ensembl"/>
        </authorList>
    </citation>
    <scope>IDENTIFICATION</scope>
    <source>
        <strain evidence="16">broiler</strain>
    </source>
</reference>
<dbReference type="SUPFAM" id="SSF53756">
    <property type="entry name" value="UDP-Glycosyltransferase/glycogen phosphorylase"/>
    <property type="match status" value="1"/>
</dbReference>
<dbReference type="InterPro" id="IPR035090">
    <property type="entry name" value="Pyridoxal_P_attach_site"/>
</dbReference>
<dbReference type="PANTHER" id="PTHR11468">
    <property type="entry name" value="GLYCOGEN PHOSPHORYLASE"/>
    <property type="match status" value="1"/>
</dbReference>
<feature type="region of interest" description="Disordered" evidence="15">
    <location>
        <begin position="796"/>
        <end position="823"/>
    </location>
</feature>
<dbReference type="PIRSF" id="PIRSF000460">
    <property type="entry name" value="Pprylas_GlgP"/>
    <property type="match status" value="1"/>
</dbReference>
<evidence type="ECO:0000256" key="9">
    <source>
        <dbReference type="ARBA" id="ARBA00023277"/>
    </source>
</evidence>
<comment type="subunit">
    <text evidence="12">Homodimer; enzymatically active. Interacts with PPP1R3B; recruits the phosphatase PP1 which dephosphorylates and inactivates PYGL/glycogen phosphorylase.</text>
</comment>
<comment type="catalytic activity">
    <reaction evidence="10">
        <text>[(1-&gt;4)-alpha-D-glucosyl](n) + phosphate = [(1-&gt;4)-alpha-D-glucosyl](n-1) + alpha-D-glucose 1-phosphate</text>
        <dbReference type="Rhea" id="RHEA:41732"/>
        <dbReference type="Rhea" id="RHEA-COMP:9584"/>
        <dbReference type="Rhea" id="RHEA-COMP:9586"/>
        <dbReference type="ChEBI" id="CHEBI:15444"/>
        <dbReference type="ChEBI" id="CHEBI:43474"/>
        <dbReference type="ChEBI" id="CHEBI:58601"/>
        <dbReference type="EC" id="2.4.1.1"/>
    </reaction>
    <physiologicalReaction direction="left-to-right" evidence="10">
        <dbReference type="Rhea" id="RHEA:41733"/>
    </physiologicalReaction>
</comment>
<feature type="compositionally biased region" description="Basic and acidic residues" evidence="15">
    <location>
        <begin position="806"/>
        <end position="815"/>
    </location>
</feature>
<keyword evidence="17" id="KW-1185">Reference proteome</keyword>
<organism evidence="16 17">
    <name type="scientific">Gallus gallus</name>
    <name type="common">Chicken</name>
    <dbReference type="NCBI Taxonomy" id="9031"/>
    <lineage>
        <taxon>Eukaryota</taxon>
        <taxon>Metazoa</taxon>
        <taxon>Chordata</taxon>
        <taxon>Craniata</taxon>
        <taxon>Vertebrata</taxon>
        <taxon>Euteleostomi</taxon>
        <taxon>Archelosauria</taxon>
        <taxon>Archosauria</taxon>
        <taxon>Dinosauria</taxon>
        <taxon>Saurischia</taxon>
        <taxon>Theropoda</taxon>
        <taxon>Coelurosauria</taxon>
        <taxon>Aves</taxon>
        <taxon>Neognathae</taxon>
        <taxon>Galloanserae</taxon>
        <taxon>Galliformes</taxon>
        <taxon>Phasianidae</taxon>
        <taxon>Phasianinae</taxon>
        <taxon>Gallus</taxon>
    </lineage>
</organism>
<dbReference type="FunFam" id="3.40.50.2000:FF:000005">
    <property type="entry name" value="Alpha-1,4 glucan phosphorylase"/>
    <property type="match status" value="1"/>
</dbReference>
<dbReference type="OrthoDB" id="9215500at2759"/>
<dbReference type="GeneTree" id="ENSGT00950000183148"/>
<evidence type="ECO:0000256" key="14">
    <source>
        <dbReference type="RuleBase" id="RU000587"/>
    </source>
</evidence>
<gene>
    <name evidence="16" type="primary">PYGL</name>
</gene>
<evidence type="ECO:0000256" key="6">
    <source>
        <dbReference type="ARBA" id="ARBA00022676"/>
    </source>
</evidence>
<dbReference type="Ensembl" id="ENSGALT00010047047.1">
    <property type="protein sequence ID" value="ENSGALP00010027941.1"/>
    <property type="gene ID" value="ENSGALG00010019481.1"/>
</dbReference>
<comment type="similarity">
    <text evidence="2 14">Belongs to the glycogen phosphorylase family.</text>
</comment>
<dbReference type="InterPro" id="IPR011833">
    <property type="entry name" value="Glycg_phsphrylas"/>
</dbReference>
<evidence type="ECO:0000256" key="1">
    <source>
        <dbReference type="ARBA" id="ARBA00001933"/>
    </source>
</evidence>
<proteinExistence type="evidence at protein level"/>
<protein>
    <recommendedName>
        <fullName evidence="14">Alpha-1,4 glucan phosphorylase</fullName>
        <ecNumber evidence="14">2.4.1.1</ecNumber>
    </recommendedName>
</protein>
<dbReference type="GO" id="GO:0008184">
    <property type="term" value="F:glycogen phosphorylase activity"/>
    <property type="evidence" value="ECO:0007669"/>
    <property type="project" value="InterPro"/>
</dbReference>
<dbReference type="AlphaFoldDB" id="A0A8V0ZAI6"/>
<evidence type="ECO:0000256" key="3">
    <source>
        <dbReference type="ARBA" id="ARBA00022533"/>
    </source>
</evidence>
<evidence type="ECO:0007829" key="18">
    <source>
        <dbReference type="PeptideAtlas" id="A0A8V0ZAI6"/>
    </source>
</evidence>
<keyword evidence="8 13" id="KW-0663">Pyridoxal phosphate</keyword>
<keyword evidence="6 14" id="KW-0328">Glycosyltransferase</keyword>
<dbReference type="PANTHER" id="PTHR11468:SF3">
    <property type="entry name" value="GLYCOGEN PHOSPHORYLASE, LIVER FORM"/>
    <property type="match status" value="1"/>
</dbReference>
<dbReference type="FunFam" id="3.40.50.2000:FF:000197">
    <property type="entry name" value="Alpha-1,4 glucan phosphorylase"/>
    <property type="match status" value="1"/>
</dbReference>
<evidence type="ECO:0000313" key="16">
    <source>
        <dbReference type="Ensembl" id="ENSGALP00010027941.1"/>
    </source>
</evidence>
<dbReference type="FunFam" id="3.40.50.2000:FF:000153">
    <property type="entry name" value="Alpha-1,4 glucan phosphorylase"/>
    <property type="match status" value="2"/>
</dbReference>
<dbReference type="Pfam" id="PF00343">
    <property type="entry name" value="Phosphorylase"/>
    <property type="match status" value="1"/>
</dbReference>
<reference evidence="16" key="1">
    <citation type="submission" date="2020-11" db="EMBL/GenBank/DDBJ databases">
        <title>Gallus gallus (Chicken) genome, bGalGal1, GRCg7b, maternal haplotype autosomes + Z &amp; W.</title>
        <authorList>
            <person name="Warren W."/>
            <person name="Formenti G."/>
            <person name="Fedrigo O."/>
            <person name="Haase B."/>
            <person name="Mountcastle J."/>
            <person name="Balacco J."/>
            <person name="Tracey A."/>
            <person name="Schneider V."/>
            <person name="Okimoto R."/>
            <person name="Cheng H."/>
            <person name="Hawken R."/>
            <person name="Howe K."/>
            <person name="Jarvis E.D."/>
        </authorList>
    </citation>
    <scope>NUCLEOTIDE SEQUENCE [LARGE SCALE GENOMIC DNA]</scope>
    <source>
        <strain evidence="16">Broiler</strain>
    </source>
</reference>
<dbReference type="GO" id="GO:0030170">
    <property type="term" value="F:pyridoxal phosphate binding"/>
    <property type="evidence" value="ECO:0007669"/>
    <property type="project" value="InterPro"/>
</dbReference>
<dbReference type="NCBIfam" id="TIGR02093">
    <property type="entry name" value="P_ylase"/>
    <property type="match status" value="1"/>
</dbReference>
<evidence type="ECO:0000256" key="4">
    <source>
        <dbReference type="ARBA" id="ARBA00022553"/>
    </source>
</evidence>
<comment type="function">
    <text evidence="11 14">Allosteric enzyme that catalyzes the rate-limiting step in glycogen catabolism, the phosphorolytic cleavage of glycogen to produce glucose-1-phosphate, and plays a central role in maintaining cellular and organismal glucose homeostasis.</text>
</comment>